<gene>
    <name evidence="3" type="ORF">P7D43_19415</name>
    <name evidence="4" type="ORF">P7D79_21990</name>
</gene>
<dbReference type="GO" id="GO:0030313">
    <property type="term" value="C:cell envelope"/>
    <property type="evidence" value="ECO:0007669"/>
    <property type="project" value="UniProtKB-SubCell"/>
</dbReference>
<dbReference type="InterPro" id="IPR005046">
    <property type="entry name" value="DUF285"/>
</dbReference>
<protein>
    <submittedName>
        <fullName evidence="3">InlB B-repeat-containing protein</fullName>
    </submittedName>
</protein>
<reference evidence="3 6" key="1">
    <citation type="submission" date="2023-03" db="EMBL/GenBank/DDBJ databases">
        <authorList>
            <person name="Shen W."/>
            <person name="Cai J."/>
        </authorList>
    </citation>
    <scope>NUCLEOTIDE SEQUENCE</scope>
    <source>
        <strain evidence="3">P33-2</strain>
        <strain evidence="4 6">Y2</strain>
    </source>
</reference>
<dbReference type="Gene3D" id="2.60.40.4270">
    <property type="entry name" value="Listeria-Bacteroides repeat domain"/>
    <property type="match status" value="4"/>
</dbReference>
<dbReference type="RefSeq" id="WP_048721658.1">
    <property type="nucleotide sequence ID" value="NZ_JADPDV010000112.1"/>
</dbReference>
<dbReference type="InterPro" id="IPR011889">
    <property type="entry name" value="Liste_lipo_26"/>
</dbReference>
<dbReference type="InterPro" id="IPR042229">
    <property type="entry name" value="Listeria/Bacterioides_rpt_sf"/>
</dbReference>
<sequence>MFENCKNLETVDISKWDTSNIEYFNRMFSGCHKLTEINLAGWNTDKLKFLAYMFNECFNLKRVDLTGFDTSNVISFNALFESCTSLEQVDFTGFTTTSLEYVDNMFNNCTSLTSLDLSMFDTSKVISATRFVYGCSSLKSLDLSSWVISDDKVSMSETFHGANMLESLRVTNKFRFNELKSLRGIYSGTSETTNYWVMDDYLAVYEDTPALIDAHNNLQESAVHTYSIKGKHEVLFDTQGGDEVPPIQMIFDGKLATDPQYKGKRTGYRFMGWTLNDQPFTFNASPINGPLRLKASWQAHRYSVKYHSTGGTGSMNDQAFDFDELKALQPNTFTKTGYHFTGWNTKSDGKGVSYTDQQKVFSLSAEDAAVIDLYAQWEVADYLVTFENTGDSQIADQSYTIEKGIDSFETPTKKGYDFVGWYEGNQKIDRIPIGQTGKRTLTAQWSPKKYTITFEDEELPPQPYTIESRLTLPLSSKKRLGYHFIGWEVKEVLSQALNPTIITEIQPGNTGDLLLKASWRANSYVIQYDANGGAGTMAQQVLAYNQTAKLTKNTFSKEQEQFIGWNTKKDGSGTAYSNEQEILNLTAEKDGTVTLFAQWKSTTSALEDLINQEKAKDRDKARYTTESWNNYEKALKEAEEVLATTNDPAKHQAALANLQKAIANLVLRAPQIGNNSTIQTTNTKRYTTVKRYPLTGFLNNPDFLVIGIASVGIALVGLNGRRNKR</sequence>
<evidence type="ECO:0000313" key="3">
    <source>
        <dbReference type="EMBL" id="MDT2404540.1"/>
    </source>
</evidence>
<dbReference type="InterPro" id="IPR013378">
    <property type="entry name" value="InlB-like_B-rpt"/>
</dbReference>
<dbReference type="Proteomes" id="UP001264335">
    <property type="component" value="Unassembled WGS sequence"/>
</dbReference>
<name>A0AAJ2MIN6_ENTAV</name>
<dbReference type="PANTHER" id="PTHR45661:SF3">
    <property type="entry name" value="IG-LIKE DOMAIN-CONTAINING PROTEIN"/>
    <property type="match status" value="1"/>
</dbReference>
<keyword evidence="2" id="KW-0812">Transmembrane</keyword>
<evidence type="ECO:0000256" key="2">
    <source>
        <dbReference type="SAM" id="Phobius"/>
    </source>
</evidence>
<comment type="subcellular location">
    <subcellularLocation>
        <location evidence="1">Cell envelope</location>
    </subcellularLocation>
</comment>
<dbReference type="Pfam" id="PF09479">
    <property type="entry name" value="Flg_new"/>
    <property type="match status" value="4"/>
</dbReference>
<evidence type="ECO:0000313" key="6">
    <source>
        <dbReference type="Proteomes" id="UP001264335"/>
    </source>
</evidence>
<dbReference type="SUPFAM" id="SSF52047">
    <property type="entry name" value="RNI-like"/>
    <property type="match status" value="1"/>
</dbReference>
<dbReference type="Pfam" id="PF03382">
    <property type="entry name" value="DUF285"/>
    <property type="match status" value="1"/>
</dbReference>
<dbReference type="EMBL" id="JARPWH010000113">
    <property type="protein sequence ID" value="MDT2404540.1"/>
    <property type="molecule type" value="Genomic_DNA"/>
</dbReference>
<accession>A0AAJ2MIN6</accession>
<keyword evidence="2" id="KW-1133">Transmembrane helix</keyword>
<feature type="transmembrane region" description="Helical" evidence="2">
    <location>
        <begin position="703"/>
        <end position="720"/>
    </location>
</feature>
<organism evidence="3 5">
    <name type="scientific">Enterococcus avium</name>
    <name type="common">Streptococcus avium</name>
    <dbReference type="NCBI Taxonomy" id="33945"/>
    <lineage>
        <taxon>Bacteria</taxon>
        <taxon>Bacillati</taxon>
        <taxon>Bacillota</taxon>
        <taxon>Bacilli</taxon>
        <taxon>Lactobacillales</taxon>
        <taxon>Enterococcaceae</taxon>
        <taxon>Enterococcus</taxon>
    </lineage>
</organism>
<dbReference type="NCBIfam" id="TIGR02167">
    <property type="entry name" value="Liste_lipo_26"/>
    <property type="match status" value="5"/>
</dbReference>
<evidence type="ECO:0000313" key="4">
    <source>
        <dbReference type="EMBL" id="MDT2516897.1"/>
    </source>
</evidence>
<comment type="caution">
    <text evidence="3">The sequence shown here is derived from an EMBL/GenBank/DDBJ whole genome shotgun (WGS) entry which is preliminary data.</text>
</comment>
<dbReference type="InterPro" id="IPR053139">
    <property type="entry name" value="Surface_bspA-like"/>
</dbReference>
<dbReference type="NCBIfam" id="TIGR02543">
    <property type="entry name" value="List_Bact_rpt"/>
    <property type="match status" value="1"/>
</dbReference>
<dbReference type="PANTHER" id="PTHR45661">
    <property type="entry name" value="SURFACE ANTIGEN"/>
    <property type="match status" value="1"/>
</dbReference>
<dbReference type="Gene3D" id="3.80.10.10">
    <property type="entry name" value="Ribonuclease Inhibitor"/>
    <property type="match status" value="1"/>
</dbReference>
<dbReference type="InterPro" id="IPR032675">
    <property type="entry name" value="LRR_dom_sf"/>
</dbReference>
<dbReference type="AlphaFoldDB" id="A0AAJ2MIN6"/>
<dbReference type="Proteomes" id="UP001260773">
    <property type="component" value="Unassembled WGS sequence"/>
</dbReference>
<dbReference type="Gene3D" id="1.20.1270.90">
    <property type="entry name" value="AF1782-like"/>
    <property type="match status" value="1"/>
</dbReference>
<dbReference type="EMBL" id="JARPWY010000115">
    <property type="protein sequence ID" value="MDT2516897.1"/>
    <property type="molecule type" value="Genomic_DNA"/>
</dbReference>
<keyword evidence="2" id="KW-0472">Membrane</keyword>
<proteinExistence type="predicted"/>
<evidence type="ECO:0000256" key="1">
    <source>
        <dbReference type="ARBA" id="ARBA00004196"/>
    </source>
</evidence>
<evidence type="ECO:0000313" key="5">
    <source>
        <dbReference type="Proteomes" id="UP001260773"/>
    </source>
</evidence>